<evidence type="ECO:0000313" key="4">
    <source>
        <dbReference type="EMBL" id="JAQ12553.1"/>
    </source>
</evidence>
<dbReference type="NCBIfam" id="TIGR00756">
    <property type="entry name" value="PPR"/>
    <property type="match status" value="2"/>
</dbReference>
<accession>A0A0A9XRG1</accession>
<protein>
    <submittedName>
        <fullName evidence="4">Pentatricopeptide repeat-containing protein At5g48730, chloroplastic</fullName>
    </submittedName>
</protein>
<evidence type="ECO:0000256" key="1">
    <source>
        <dbReference type="ARBA" id="ARBA00022737"/>
    </source>
</evidence>
<dbReference type="PROSITE" id="PS51375">
    <property type="entry name" value="PPR"/>
    <property type="match status" value="1"/>
</dbReference>
<dbReference type="InterPro" id="IPR011990">
    <property type="entry name" value="TPR-like_helical_dom_sf"/>
</dbReference>
<dbReference type="EMBL" id="GBHO01023959">
    <property type="protein sequence ID" value="JAG19645.1"/>
    <property type="molecule type" value="Transcribed_RNA"/>
</dbReference>
<organism evidence="3">
    <name type="scientific">Lygus hesperus</name>
    <name type="common">Western plant bug</name>
    <dbReference type="NCBI Taxonomy" id="30085"/>
    <lineage>
        <taxon>Eukaryota</taxon>
        <taxon>Metazoa</taxon>
        <taxon>Ecdysozoa</taxon>
        <taxon>Arthropoda</taxon>
        <taxon>Hexapoda</taxon>
        <taxon>Insecta</taxon>
        <taxon>Pterygota</taxon>
        <taxon>Neoptera</taxon>
        <taxon>Paraneoptera</taxon>
        <taxon>Hemiptera</taxon>
        <taxon>Heteroptera</taxon>
        <taxon>Panheteroptera</taxon>
        <taxon>Cimicomorpha</taxon>
        <taxon>Miridae</taxon>
        <taxon>Mirini</taxon>
        <taxon>Lygus</taxon>
    </lineage>
</organism>
<dbReference type="Pfam" id="PF01535">
    <property type="entry name" value="PPR"/>
    <property type="match status" value="3"/>
</dbReference>
<name>A0A0A9XRG1_LYGHE</name>
<proteinExistence type="predicted"/>
<reference evidence="4" key="3">
    <citation type="journal article" date="2016" name="Gigascience">
        <title>De novo construction of an expanded transcriptome assembly for the western tarnished plant bug, Lygus hesperus.</title>
        <authorList>
            <person name="Tassone E.E."/>
            <person name="Geib S.M."/>
            <person name="Hall B."/>
            <person name="Fabrick J.A."/>
            <person name="Brent C.S."/>
            <person name="Hull J.J."/>
        </authorList>
    </citation>
    <scope>NUCLEOTIDE SEQUENCE</scope>
</reference>
<evidence type="ECO:0000256" key="2">
    <source>
        <dbReference type="PROSITE-ProRule" id="PRU00708"/>
    </source>
</evidence>
<gene>
    <name evidence="4" type="primary">At5g48730</name>
    <name evidence="3" type="ORF">CM83_73727</name>
    <name evidence="4" type="ORF">g.18810</name>
</gene>
<keyword evidence="1" id="KW-0677">Repeat</keyword>
<sequence>MYMSHNNLAMVQEILDTMMKLVPPNPVTATTVVDMLGKMGRFEEMEAVLNEMTRSANASPTLVTFHQAMNAYAKCGDVLQMEKLRTRLQQGGFHENAITYNILFDGYGRAKRYEKLTELVA</sequence>
<dbReference type="AlphaFoldDB" id="A0A0A9XRG1"/>
<evidence type="ECO:0000313" key="3">
    <source>
        <dbReference type="EMBL" id="JAG19645.1"/>
    </source>
</evidence>
<dbReference type="PANTHER" id="PTHR47447:SF17">
    <property type="entry name" value="OS12G0638900 PROTEIN"/>
    <property type="match status" value="1"/>
</dbReference>
<dbReference type="InterPro" id="IPR002885">
    <property type="entry name" value="PPR_rpt"/>
</dbReference>
<reference evidence="3" key="1">
    <citation type="journal article" date="2014" name="PLoS ONE">
        <title>Transcriptome-Based Identification of ABC Transporters in the Western Tarnished Plant Bug Lygus hesperus.</title>
        <authorList>
            <person name="Hull J.J."/>
            <person name="Chaney K."/>
            <person name="Geib S.M."/>
            <person name="Fabrick J.A."/>
            <person name="Brent C.S."/>
            <person name="Walsh D."/>
            <person name="Lavine L.C."/>
        </authorList>
    </citation>
    <scope>NUCLEOTIDE SEQUENCE</scope>
</reference>
<feature type="repeat" description="PPR" evidence="2">
    <location>
        <begin position="25"/>
        <end position="59"/>
    </location>
</feature>
<dbReference type="PANTHER" id="PTHR47447">
    <property type="entry name" value="OS03G0856100 PROTEIN"/>
    <property type="match status" value="1"/>
</dbReference>
<dbReference type="EMBL" id="GDHC01006076">
    <property type="protein sequence ID" value="JAQ12553.1"/>
    <property type="molecule type" value="Transcribed_RNA"/>
</dbReference>
<dbReference type="Gene3D" id="1.25.40.10">
    <property type="entry name" value="Tetratricopeptide repeat domain"/>
    <property type="match status" value="1"/>
</dbReference>
<reference evidence="3" key="2">
    <citation type="submission" date="2014-07" db="EMBL/GenBank/DDBJ databases">
        <authorList>
            <person name="Hull J."/>
        </authorList>
    </citation>
    <scope>NUCLEOTIDE SEQUENCE</scope>
</reference>